<proteinExistence type="predicted"/>
<dbReference type="SUPFAM" id="SSF50729">
    <property type="entry name" value="PH domain-like"/>
    <property type="match status" value="1"/>
</dbReference>
<dbReference type="EMBL" id="OV651815">
    <property type="protein sequence ID" value="CAH1109201.1"/>
    <property type="molecule type" value="Genomic_DNA"/>
</dbReference>
<reference evidence="5" key="1">
    <citation type="submission" date="2022-01" db="EMBL/GenBank/DDBJ databases">
        <authorList>
            <person name="King R."/>
        </authorList>
    </citation>
    <scope>NUCLEOTIDE SEQUENCE</scope>
</reference>
<evidence type="ECO:0000259" key="4">
    <source>
        <dbReference type="PROSITE" id="PS50003"/>
    </source>
</evidence>
<dbReference type="GO" id="GO:0032880">
    <property type="term" value="P:regulation of protein localization"/>
    <property type="evidence" value="ECO:0007669"/>
    <property type="project" value="TreeGrafter"/>
</dbReference>
<evidence type="ECO:0000313" key="6">
    <source>
        <dbReference type="Proteomes" id="UP001153636"/>
    </source>
</evidence>
<dbReference type="AlphaFoldDB" id="A0A9P0CVU5"/>
<keyword evidence="6" id="KW-1185">Reference proteome</keyword>
<evidence type="ECO:0000313" key="5">
    <source>
        <dbReference type="EMBL" id="CAH1109201.1"/>
    </source>
</evidence>
<accession>A0A9P0CVU5</accession>
<sequence length="1174" mass="133848">MDLAIRDLNPKPMDDFPKTSQDIQDAQMTSSTVSSLSSPVDSGVQLLDSESEITSVMSVSGFISDIENIPSDINRTSKLEKRREELEEKHDVEKPLIEEVKSMTKSDIINQNISEEYKKLSASLPNYFDSRKFETPNDEMFEMEHPIKGSEKTDIMNVSLTSYELLDYTHQNRNLVDENTEMHVSLSEEVNESLRLSLNHPEPQPIQTVSEEIPITAKLCEEQIVFRRQRRKKSKSDTPKKRVSFHEDILNSTKIDDIHINHGFITHEPEVSLSFFQRGFIRKPDVVKGRYSWAAEGDAPYYEKPNEREVKSDIYINQNKHSSTSSSSTGSSSSIDEEDSDETFVKKVPSLKSKPKSSCLKKTKHTKKYIDTNIVHEDIGIKKKKLESNLLDSNIFGSLKNILNFSTSVPLAERGVPEGQEDLTVYASSHDIAKSNRRSFGDLKLRCFETIELPPAVSKLDQAKNNLKLTKSEGFYPSYPNVQQNLPGNIILCDSNVYEHKGISYSYEYDKFQKTFEQQQKPKSSTVYQTILKEFNFFRRKAHEDQQTNPEDDFEIITQTSTPIKNEEANLEIEEVEEPEFSDLKPTGGGSAHNNLNKYSTASKMDWSDNETISDLVEPQNSRHLSSPKRKINKTNHYSVSSSFRPISYERSEEQDMAKSLPSIRSSSSKTSLINRFLKNVTARKLLDIKIQNKQKSSRRIVDLYIKGVKSIPRSDEIDRYLDNEILAGKKKLMNNVGAMVDKKMLIQFRKEVFMNRLEKLHRIFNVRSAYTTSGESKPLLFIITDTTLYISSLKPTGTYANHFVLPYTVLNTILIGPQGQTIHFSNYDKDMQCMISTGCSSLTNDLVAQLEIAMRRDANKPKLPAVKQLSMRDMTILRRAICKQTSVHKDEEYFYYSIVNVQDCTSELDPTPLGPNKEGPLMFKTPETESSRWETAYFILKAGVLYMLSSPSQRVPMRVFPLINGCCQGARRVINSARPHTFQLIVEGKSLLLAAPNEYVASEWLQELVHAASGMYNTYKEKNQTQSCSLLMTSEHVLTVRETFPNILNNVLTSCNQHEPIKETQALSCASIVDLTSFRLPSAEQSWCILEFACREVHEYSGDWILYFTTNVELEKFISTLETLWNYNNETGHSFPLNTIPETDPLSKKCVDVYTSLIGNWPSDSNSVLLQLL</sequence>
<feature type="region of interest" description="Disordered" evidence="3">
    <location>
        <begin position="1"/>
        <end position="42"/>
    </location>
</feature>
<evidence type="ECO:0000256" key="3">
    <source>
        <dbReference type="SAM" id="MobiDB-lite"/>
    </source>
</evidence>
<dbReference type="GO" id="GO:0007030">
    <property type="term" value="P:Golgi organization"/>
    <property type="evidence" value="ECO:0007669"/>
    <property type="project" value="TreeGrafter"/>
</dbReference>
<name>A0A9P0CVU5_9CUCU</name>
<dbReference type="Pfam" id="PF00169">
    <property type="entry name" value="PH"/>
    <property type="match status" value="1"/>
</dbReference>
<dbReference type="InterPro" id="IPR057288">
    <property type="entry name" value="PH_PLEKHM2"/>
</dbReference>
<gene>
    <name evidence="5" type="ORF">PSYICH_LOCUS9303</name>
</gene>
<dbReference type="GO" id="GO:0032418">
    <property type="term" value="P:lysosome localization"/>
    <property type="evidence" value="ECO:0007669"/>
    <property type="project" value="TreeGrafter"/>
</dbReference>
<dbReference type="PANTHER" id="PTHR46556">
    <property type="entry name" value="PLECKSTRIN HOMOLOGY DOMAIN-CONTAINING FAMILY M MEMBER 2"/>
    <property type="match status" value="1"/>
</dbReference>
<feature type="region of interest" description="Disordered" evidence="3">
    <location>
        <begin position="317"/>
        <end position="357"/>
    </location>
</feature>
<dbReference type="InterPro" id="IPR053015">
    <property type="entry name" value="PH_domain-containing_M2"/>
</dbReference>
<evidence type="ECO:0000256" key="2">
    <source>
        <dbReference type="ARBA" id="ARBA00022490"/>
    </source>
</evidence>
<dbReference type="GO" id="GO:0010008">
    <property type="term" value="C:endosome membrane"/>
    <property type="evidence" value="ECO:0007669"/>
    <property type="project" value="TreeGrafter"/>
</dbReference>
<dbReference type="SMART" id="SM00233">
    <property type="entry name" value="PH"/>
    <property type="match status" value="1"/>
</dbReference>
<dbReference type="PROSITE" id="PS50003">
    <property type="entry name" value="PH_DOMAIN"/>
    <property type="match status" value="1"/>
</dbReference>
<dbReference type="InterPro" id="IPR001849">
    <property type="entry name" value="PH_domain"/>
</dbReference>
<keyword evidence="2" id="KW-0963">Cytoplasm</keyword>
<dbReference type="OrthoDB" id="9983817at2759"/>
<comment type="subcellular location">
    <subcellularLocation>
        <location evidence="1">Cytoplasm</location>
    </subcellularLocation>
</comment>
<feature type="compositionally biased region" description="Polar residues" evidence="3">
    <location>
        <begin position="18"/>
        <end position="29"/>
    </location>
</feature>
<feature type="compositionally biased region" description="Basic and acidic residues" evidence="3">
    <location>
        <begin position="1"/>
        <end position="17"/>
    </location>
</feature>
<evidence type="ECO:0000256" key="1">
    <source>
        <dbReference type="ARBA" id="ARBA00004496"/>
    </source>
</evidence>
<feature type="region of interest" description="Disordered" evidence="3">
    <location>
        <begin position="575"/>
        <end position="597"/>
    </location>
</feature>
<feature type="domain" description="PH" evidence="4">
    <location>
        <begin position="915"/>
        <end position="1014"/>
    </location>
</feature>
<dbReference type="InterPro" id="IPR011993">
    <property type="entry name" value="PH-like_dom_sf"/>
</dbReference>
<dbReference type="GO" id="GO:0019894">
    <property type="term" value="F:kinesin binding"/>
    <property type="evidence" value="ECO:0007669"/>
    <property type="project" value="TreeGrafter"/>
</dbReference>
<dbReference type="PANTHER" id="PTHR46556:SF1">
    <property type="entry name" value="PLECKSTRIN HOMOLOGY DOMAIN-CONTAINING FAMILY M MEMBER 2"/>
    <property type="match status" value="1"/>
</dbReference>
<organism evidence="5 6">
    <name type="scientific">Psylliodes chrysocephalus</name>
    <dbReference type="NCBI Taxonomy" id="3402493"/>
    <lineage>
        <taxon>Eukaryota</taxon>
        <taxon>Metazoa</taxon>
        <taxon>Ecdysozoa</taxon>
        <taxon>Arthropoda</taxon>
        <taxon>Hexapoda</taxon>
        <taxon>Insecta</taxon>
        <taxon>Pterygota</taxon>
        <taxon>Neoptera</taxon>
        <taxon>Endopterygota</taxon>
        <taxon>Coleoptera</taxon>
        <taxon>Polyphaga</taxon>
        <taxon>Cucujiformia</taxon>
        <taxon>Chrysomeloidea</taxon>
        <taxon>Chrysomelidae</taxon>
        <taxon>Galerucinae</taxon>
        <taxon>Alticini</taxon>
        <taxon>Psylliodes</taxon>
    </lineage>
</organism>
<feature type="compositionally biased region" description="Low complexity" evidence="3">
    <location>
        <begin position="30"/>
        <end position="42"/>
    </location>
</feature>
<dbReference type="Pfam" id="PF23142">
    <property type="entry name" value="PH_PLEKHM2"/>
    <property type="match status" value="1"/>
</dbReference>
<protein>
    <recommendedName>
        <fullName evidence="4">PH domain-containing protein</fullName>
    </recommendedName>
</protein>
<dbReference type="Gene3D" id="2.30.29.30">
    <property type="entry name" value="Pleckstrin-homology domain (PH domain)/Phosphotyrosine-binding domain (PTB)"/>
    <property type="match status" value="1"/>
</dbReference>
<dbReference type="CDD" id="cd13309">
    <property type="entry name" value="PH_SKIP"/>
    <property type="match status" value="1"/>
</dbReference>
<dbReference type="Proteomes" id="UP001153636">
    <property type="component" value="Chromosome 3"/>
</dbReference>
<feature type="compositionally biased region" description="Low complexity" evidence="3">
    <location>
        <begin position="322"/>
        <end position="334"/>
    </location>
</feature>